<reference evidence="1 3" key="1">
    <citation type="journal article" date="2008" name="Science">
        <title>The Physcomitrella genome reveals evolutionary insights into the conquest of land by plants.</title>
        <authorList>
            <person name="Rensing S."/>
            <person name="Lang D."/>
            <person name="Zimmer A."/>
            <person name="Terry A."/>
            <person name="Salamov A."/>
            <person name="Shapiro H."/>
            <person name="Nishiyama T."/>
            <person name="Perroud P.-F."/>
            <person name="Lindquist E."/>
            <person name="Kamisugi Y."/>
            <person name="Tanahashi T."/>
            <person name="Sakakibara K."/>
            <person name="Fujita T."/>
            <person name="Oishi K."/>
            <person name="Shin-I T."/>
            <person name="Kuroki Y."/>
            <person name="Toyoda A."/>
            <person name="Suzuki Y."/>
            <person name="Hashimoto A."/>
            <person name="Yamaguchi K."/>
            <person name="Sugano A."/>
            <person name="Kohara Y."/>
            <person name="Fujiyama A."/>
            <person name="Anterola A."/>
            <person name="Aoki S."/>
            <person name="Ashton N."/>
            <person name="Barbazuk W.B."/>
            <person name="Barker E."/>
            <person name="Bennetzen J."/>
            <person name="Bezanilla M."/>
            <person name="Blankenship R."/>
            <person name="Cho S.H."/>
            <person name="Dutcher S."/>
            <person name="Estelle M."/>
            <person name="Fawcett J.A."/>
            <person name="Gundlach H."/>
            <person name="Hanada K."/>
            <person name="Heyl A."/>
            <person name="Hicks K.A."/>
            <person name="Hugh J."/>
            <person name="Lohr M."/>
            <person name="Mayer K."/>
            <person name="Melkozernov A."/>
            <person name="Murata T."/>
            <person name="Nelson D."/>
            <person name="Pils B."/>
            <person name="Prigge M."/>
            <person name="Reiss B."/>
            <person name="Renner T."/>
            <person name="Rombauts S."/>
            <person name="Rushton P."/>
            <person name="Sanderfoot A."/>
            <person name="Schween G."/>
            <person name="Shiu S.-H."/>
            <person name="Stueber K."/>
            <person name="Theodoulou F.L."/>
            <person name="Tu H."/>
            <person name="Van de Peer Y."/>
            <person name="Verrier P.J."/>
            <person name="Waters E."/>
            <person name="Wood A."/>
            <person name="Yang L."/>
            <person name="Cove D."/>
            <person name="Cuming A."/>
            <person name="Hasebe M."/>
            <person name="Lucas S."/>
            <person name="Mishler D.B."/>
            <person name="Reski R."/>
            <person name="Grigoriev I."/>
            <person name="Quatrano R.S."/>
            <person name="Boore J.L."/>
        </authorList>
    </citation>
    <scope>NUCLEOTIDE SEQUENCE [LARGE SCALE GENOMIC DNA]</scope>
    <source>
        <strain evidence="2 3">cv. Gransden 2004</strain>
    </source>
</reference>
<dbReference type="Gramene" id="Pp3c27_3480V3.1">
    <property type="protein sequence ID" value="Pp3c27_3480V3.1"/>
    <property type="gene ID" value="Pp3c27_3480"/>
</dbReference>
<dbReference type="PaxDb" id="3218-PP1S54_282V6.1"/>
<gene>
    <name evidence="1" type="ORF">PHYPA_030868</name>
</gene>
<evidence type="ECO:0000313" key="1">
    <source>
        <dbReference type="EMBL" id="PNR26294.1"/>
    </source>
</evidence>
<dbReference type="STRING" id="3218.A0A2K1IAJ9"/>
<organism evidence="1">
    <name type="scientific">Physcomitrium patens</name>
    <name type="common">Spreading-leaved earth moss</name>
    <name type="synonym">Physcomitrella patens</name>
    <dbReference type="NCBI Taxonomy" id="3218"/>
    <lineage>
        <taxon>Eukaryota</taxon>
        <taxon>Viridiplantae</taxon>
        <taxon>Streptophyta</taxon>
        <taxon>Embryophyta</taxon>
        <taxon>Bryophyta</taxon>
        <taxon>Bryophytina</taxon>
        <taxon>Bryopsida</taxon>
        <taxon>Funariidae</taxon>
        <taxon>Funariales</taxon>
        <taxon>Funariaceae</taxon>
        <taxon>Physcomitrium</taxon>
    </lineage>
</organism>
<sequence>MERLAPIFKELSAATPATDAATRADLETPAFLDSGPGPLEVKRRVMGPAMHSAETLAAAARVKEAVARLREAELELENDPWIGPAPPTVMAEVASTYEAERFEEVNWDLYSNSAAQPSHRDGGVSPPSAPNNGKWWASFGLKSDLIRMSVRILRVGQY</sequence>
<reference evidence="2" key="3">
    <citation type="submission" date="2020-12" db="UniProtKB">
        <authorList>
            <consortium name="EnsemblPlants"/>
        </authorList>
    </citation>
    <scope>IDENTIFICATION</scope>
</reference>
<keyword evidence="3" id="KW-1185">Reference proteome</keyword>
<proteinExistence type="predicted"/>
<dbReference type="EMBL" id="ABEU02000027">
    <property type="protein sequence ID" value="PNR26294.1"/>
    <property type="molecule type" value="Genomic_DNA"/>
</dbReference>
<dbReference type="AlphaFoldDB" id="A0A2K1IAJ9"/>
<accession>A0A2K1IAJ9</accession>
<dbReference type="InParanoid" id="A0A2K1IAJ9"/>
<dbReference type="PANTHER" id="PTHR47422:SF1">
    <property type="entry name" value="DNAJ HEAT SHOCK N-TERMINAL DOMAIN-CONTAINING PROTEIN"/>
    <property type="match status" value="1"/>
</dbReference>
<dbReference type="EnsemblPlants" id="Pp3c27_3480V3.1">
    <property type="protein sequence ID" value="Pp3c27_3480V3.1"/>
    <property type="gene ID" value="Pp3c27_3480"/>
</dbReference>
<evidence type="ECO:0000313" key="3">
    <source>
        <dbReference type="Proteomes" id="UP000006727"/>
    </source>
</evidence>
<reference evidence="1 3" key="2">
    <citation type="journal article" date="2018" name="Plant J.">
        <title>The Physcomitrella patens chromosome-scale assembly reveals moss genome structure and evolution.</title>
        <authorList>
            <person name="Lang D."/>
            <person name="Ullrich K.K."/>
            <person name="Murat F."/>
            <person name="Fuchs J."/>
            <person name="Jenkins J."/>
            <person name="Haas F.B."/>
            <person name="Piednoel M."/>
            <person name="Gundlach H."/>
            <person name="Van Bel M."/>
            <person name="Meyberg R."/>
            <person name="Vives C."/>
            <person name="Morata J."/>
            <person name="Symeonidi A."/>
            <person name="Hiss M."/>
            <person name="Muchero W."/>
            <person name="Kamisugi Y."/>
            <person name="Saleh O."/>
            <person name="Blanc G."/>
            <person name="Decker E.L."/>
            <person name="van Gessel N."/>
            <person name="Grimwood J."/>
            <person name="Hayes R.D."/>
            <person name="Graham S.W."/>
            <person name="Gunter L.E."/>
            <person name="McDaniel S.F."/>
            <person name="Hoernstein S.N.W."/>
            <person name="Larsson A."/>
            <person name="Li F.W."/>
            <person name="Perroud P.F."/>
            <person name="Phillips J."/>
            <person name="Ranjan P."/>
            <person name="Rokshar D.S."/>
            <person name="Rothfels C.J."/>
            <person name="Schneider L."/>
            <person name="Shu S."/>
            <person name="Stevenson D.W."/>
            <person name="Thummler F."/>
            <person name="Tillich M."/>
            <person name="Villarreal Aguilar J.C."/>
            <person name="Widiez T."/>
            <person name="Wong G.K."/>
            <person name="Wymore A."/>
            <person name="Zhang Y."/>
            <person name="Zimmer A.D."/>
            <person name="Quatrano R.S."/>
            <person name="Mayer K.F.X."/>
            <person name="Goodstein D."/>
            <person name="Casacuberta J.M."/>
            <person name="Vandepoele K."/>
            <person name="Reski R."/>
            <person name="Cuming A.C."/>
            <person name="Tuskan G.A."/>
            <person name="Maumus F."/>
            <person name="Salse J."/>
            <person name="Schmutz J."/>
            <person name="Rensing S.A."/>
        </authorList>
    </citation>
    <scope>NUCLEOTIDE SEQUENCE [LARGE SCALE GENOMIC DNA]</scope>
    <source>
        <strain evidence="2 3">cv. Gransden 2004</strain>
    </source>
</reference>
<dbReference type="PANTHER" id="PTHR47422">
    <property type="entry name" value="DNAJ HEAT SHOCK N-TERMINAL DOMAIN-CONTAINING PROTEIN"/>
    <property type="match status" value="1"/>
</dbReference>
<name>A0A2K1IAJ9_PHYPA</name>
<evidence type="ECO:0000313" key="2">
    <source>
        <dbReference type="EnsemblPlants" id="Pp3c27_3480V3.1"/>
    </source>
</evidence>
<dbReference type="Proteomes" id="UP000006727">
    <property type="component" value="Chromosome 27"/>
</dbReference>
<protein>
    <submittedName>
        <fullName evidence="1 2">Uncharacterized protein</fullName>
    </submittedName>
</protein>